<proteinExistence type="predicted"/>
<evidence type="ECO:0000313" key="1">
    <source>
        <dbReference type="EMBL" id="KAL1271887.1"/>
    </source>
</evidence>
<gene>
    <name evidence="1" type="ORF">QQF64_030903</name>
</gene>
<reference evidence="1 2" key="1">
    <citation type="submission" date="2023-09" db="EMBL/GenBank/DDBJ databases">
        <authorList>
            <person name="Wang M."/>
        </authorList>
    </citation>
    <scope>NUCLEOTIDE SEQUENCE [LARGE SCALE GENOMIC DNA]</scope>
    <source>
        <strain evidence="1">GT-2023</strain>
        <tissue evidence="1">Liver</tissue>
    </source>
</reference>
<dbReference type="Proteomes" id="UP001558613">
    <property type="component" value="Unassembled WGS sequence"/>
</dbReference>
<comment type="caution">
    <text evidence="1">The sequence shown here is derived from an EMBL/GenBank/DDBJ whole genome shotgun (WGS) entry which is preliminary data.</text>
</comment>
<evidence type="ECO:0000313" key="2">
    <source>
        <dbReference type="Proteomes" id="UP001558613"/>
    </source>
</evidence>
<protein>
    <submittedName>
        <fullName evidence="1">Uncharacterized protein</fullName>
    </submittedName>
</protein>
<keyword evidence="2" id="KW-1185">Reference proteome</keyword>
<accession>A0ABR3N518</accession>
<dbReference type="EMBL" id="JAYMGO010000007">
    <property type="protein sequence ID" value="KAL1271887.1"/>
    <property type="molecule type" value="Genomic_DNA"/>
</dbReference>
<organism evidence="1 2">
    <name type="scientific">Cirrhinus molitorella</name>
    <name type="common">mud carp</name>
    <dbReference type="NCBI Taxonomy" id="172907"/>
    <lineage>
        <taxon>Eukaryota</taxon>
        <taxon>Metazoa</taxon>
        <taxon>Chordata</taxon>
        <taxon>Craniata</taxon>
        <taxon>Vertebrata</taxon>
        <taxon>Euteleostomi</taxon>
        <taxon>Actinopterygii</taxon>
        <taxon>Neopterygii</taxon>
        <taxon>Teleostei</taxon>
        <taxon>Ostariophysi</taxon>
        <taxon>Cypriniformes</taxon>
        <taxon>Cyprinidae</taxon>
        <taxon>Labeoninae</taxon>
        <taxon>Labeonini</taxon>
        <taxon>Cirrhinus</taxon>
    </lineage>
</organism>
<name>A0ABR3N518_9TELE</name>
<sequence length="162" mass="17577">MAEPLQSFLRSHVQEGVCCRKSVWAPGVSAWRSSQLYTLAIADTPSAQGVASQTQSAYFLPEFALSPQGSFLEDTTGEQYLTYRYDDQNVSKDVKPSQSCCLQGKGLVLQKKMPPAPVPLLACCFSPVSHLSCQKEGGYHPGLCLLRLATDGGLSLQTRGFN</sequence>